<evidence type="ECO:0000313" key="3">
    <source>
        <dbReference type="EMBL" id="RNA12806.1"/>
    </source>
</evidence>
<comment type="caution">
    <text evidence="3">The sequence shown here is derived from an EMBL/GenBank/DDBJ whole genome shotgun (WGS) entry which is preliminary data.</text>
</comment>
<dbReference type="AlphaFoldDB" id="A0A3M7QN15"/>
<keyword evidence="2" id="KW-1133">Transmembrane helix</keyword>
<dbReference type="Proteomes" id="UP000276133">
    <property type="component" value="Unassembled WGS sequence"/>
</dbReference>
<evidence type="ECO:0000313" key="4">
    <source>
        <dbReference type="Proteomes" id="UP000276133"/>
    </source>
</evidence>
<evidence type="ECO:0000256" key="1">
    <source>
        <dbReference type="SAM" id="MobiDB-lite"/>
    </source>
</evidence>
<gene>
    <name evidence="3" type="ORF">BpHYR1_039178</name>
</gene>
<accession>A0A3M7QN15</accession>
<organism evidence="3 4">
    <name type="scientific">Brachionus plicatilis</name>
    <name type="common">Marine rotifer</name>
    <name type="synonym">Brachionus muelleri</name>
    <dbReference type="NCBI Taxonomy" id="10195"/>
    <lineage>
        <taxon>Eukaryota</taxon>
        <taxon>Metazoa</taxon>
        <taxon>Spiralia</taxon>
        <taxon>Gnathifera</taxon>
        <taxon>Rotifera</taxon>
        <taxon>Eurotatoria</taxon>
        <taxon>Monogononta</taxon>
        <taxon>Pseudotrocha</taxon>
        <taxon>Ploima</taxon>
        <taxon>Brachionidae</taxon>
        <taxon>Brachionus</taxon>
    </lineage>
</organism>
<keyword evidence="2" id="KW-0812">Transmembrane</keyword>
<protein>
    <submittedName>
        <fullName evidence="3">Uncharacterized protein</fullName>
    </submittedName>
</protein>
<reference evidence="3 4" key="1">
    <citation type="journal article" date="2018" name="Sci. Rep.">
        <title>Genomic signatures of local adaptation to the degree of environmental predictability in rotifers.</title>
        <authorList>
            <person name="Franch-Gras L."/>
            <person name="Hahn C."/>
            <person name="Garcia-Roger E.M."/>
            <person name="Carmona M.J."/>
            <person name="Serra M."/>
            <person name="Gomez A."/>
        </authorList>
    </citation>
    <scope>NUCLEOTIDE SEQUENCE [LARGE SCALE GENOMIC DNA]</scope>
    <source>
        <strain evidence="3">HYR1</strain>
    </source>
</reference>
<proteinExistence type="predicted"/>
<sequence>MNNKKRNSGHELLKKNSKKNPNNMNFFTFQSFLRPYKISMVNHTFYKYSLYLLYNIHTLLINKVILIFMLKKKYAQITKIDLDSSGQKSKKSHLDSLVLLAFTT</sequence>
<name>A0A3M7QN15_BRAPC</name>
<keyword evidence="4" id="KW-1185">Reference proteome</keyword>
<dbReference type="EMBL" id="REGN01005611">
    <property type="protein sequence ID" value="RNA12806.1"/>
    <property type="molecule type" value="Genomic_DNA"/>
</dbReference>
<keyword evidence="2" id="KW-0472">Membrane</keyword>
<feature type="transmembrane region" description="Helical" evidence="2">
    <location>
        <begin position="48"/>
        <end position="70"/>
    </location>
</feature>
<evidence type="ECO:0000256" key="2">
    <source>
        <dbReference type="SAM" id="Phobius"/>
    </source>
</evidence>
<feature type="region of interest" description="Disordered" evidence="1">
    <location>
        <begin position="1"/>
        <end position="22"/>
    </location>
</feature>